<gene>
    <name evidence="1" type="ORF">S01H1_86247</name>
</gene>
<name>X0YDV5_9ZZZZ</name>
<feature type="non-terminal residue" evidence="1">
    <location>
        <position position="37"/>
    </location>
</feature>
<sequence length="37" mass="4050">NDDPTSIYVGLQTGPNSGINFVKSPDRWEGTELLDIT</sequence>
<accession>X0YDV5</accession>
<comment type="caution">
    <text evidence="1">The sequence shown here is derived from an EMBL/GenBank/DDBJ whole genome shotgun (WGS) entry which is preliminary data.</text>
</comment>
<proteinExistence type="predicted"/>
<reference evidence="1" key="1">
    <citation type="journal article" date="2014" name="Front. Microbiol.">
        <title>High frequency of phylogenetically diverse reductive dehalogenase-homologous genes in deep subseafloor sedimentary metagenomes.</title>
        <authorList>
            <person name="Kawai M."/>
            <person name="Futagami T."/>
            <person name="Toyoda A."/>
            <person name="Takaki Y."/>
            <person name="Nishi S."/>
            <person name="Hori S."/>
            <person name="Arai W."/>
            <person name="Tsubouchi T."/>
            <person name="Morono Y."/>
            <person name="Uchiyama I."/>
            <person name="Ito T."/>
            <person name="Fujiyama A."/>
            <person name="Inagaki F."/>
            <person name="Takami H."/>
        </authorList>
    </citation>
    <scope>NUCLEOTIDE SEQUENCE</scope>
    <source>
        <strain evidence="1">Expedition CK06-06</strain>
    </source>
</reference>
<protein>
    <submittedName>
        <fullName evidence="1">Uncharacterized protein</fullName>
    </submittedName>
</protein>
<feature type="non-terminal residue" evidence="1">
    <location>
        <position position="1"/>
    </location>
</feature>
<dbReference type="EMBL" id="BARS01059637">
    <property type="protein sequence ID" value="GAG46908.1"/>
    <property type="molecule type" value="Genomic_DNA"/>
</dbReference>
<dbReference type="AlphaFoldDB" id="X0YDV5"/>
<evidence type="ECO:0000313" key="1">
    <source>
        <dbReference type="EMBL" id="GAG46908.1"/>
    </source>
</evidence>
<organism evidence="1">
    <name type="scientific">marine sediment metagenome</name>
    <dbReference type="NCBI Taxonomy" id="412755"/>
    <lineage>
        <taxon>unclassified sequences</taxon>
        <taxon>metagenomes</taxon>
        <taxon>ecological metagenomes</taxon>
    </lineage>
</organism>